<dbReference type="AlphaFoldDB" id="C8VUU0"/>
<evidence type="ECO:0000313" key="2">
    <source>
        <dbReference type="Proteomes" id="UP000000560"/>
    </source>
</evidence>
<dbReference type="PANTHER" id="PTHR36091">
    <property type="entry name" value="ALTERED INHERITANCE OF MITOCHONDRIA PROTEIN 9, MITOCHONDRIAL"/>
    <property type="match status" value="1"/>
</dbReference>
<keyword evidence="2" id="KW-1185">Reference proteome</keyword>
<evidence type="ECO:0008006" key="3">
    <source>
        <dbReference type="Google" id="ProtNLM"/>
    </source>
</evidence>
<dbReference type="GeneID" id="74896168"/>
<dbReference type="EMBL" id="BN001308">
    <property type="protein sequence ID" value="CBF89948.1"/>
    <property type="molecule type" value="Genomic_DNA"/>
</dbReference>
<dbReference type="eggNOG" id="ENOG502RKJ7">
    <property type="taxonomic scope" value="Eukaryota"/>
</dbReference>
<evidence type="ECO:0000313" key="1">
    <source>
        <dbReference type="EMBL" id="CBF89948.1"/>
    </source>
</evidence>
<dbReference type="PANTHER" id="PTHR36091:SF1">
    <property type="entry name" value="ALTERED INHERITANCE OF MITOCHONDRIA PROTEIN 9, MITOCHONDRIAL"/>
    <property type="match status" value="1"/>
</dbReference>
<dbReference type="HOGENOM" id="CLU_1488997_0_0_1"/>
<reference evidence="2" key="1">
    <citation type="journal article" date="2005" name="Nature">
        <title>Sequencing of Aspergillus nidulans and comparative analysis with A. fumigatus and A. oryzae.</title>
        <authorList>
            <person name="Galagan J.E."/>
            <person name="Calvo S.E."/>
            <person name="Cuomo C."/>
            <person name="Ma L.J."/>
            <person name="Wortman J.R."/>
            <person name="Batzoglou S."/>
            <person name="Lee S.I."/>
            <person name="Basturkmen M."/>
            <person name="Spevak C.C."/>
            <person name="Clutterbuck J."/>
            <person name="Kapitonov V."/>
            <person name="Jurka J."/>
            <person name="Scazzocchio C."/>
            <person name="Farman M."/>
            <person name="Butler J."/>
            <person name="Purcell S."/>
            <person name="Harris S."/>
            <person name="Braus G.H."/>
            <person name="Draht O."/>
            <person name="Busch S."/>
            <person name="D'Enfert C."/>
            <person name="Bouchier C."/>
            <person name="Goldman G.H."/>
            <person name="Bell-Pedersen D."/>
            <person name="Griffiths-Jones S."/>
            <person name="Doonan J.H."/>
            <person name="Yu J."/>
            <person name="Vienken K."/>
            <person name="Pain A."/>
            <person name="Freitag M."/>
            <person name="Selker E.U."/>
            <person name="Archer D.B."/>
            <person name="Penalva M.A."/>
            <person name="Oakley B.R."/>
            <person name="Momany M."/>
            <person name="Tanaka T."/>
            <person name="Kumagai T."/>
            <person name="Asai K."/>
            <person name="Machida M."/>
            <person name="Nierman W.C."/>
            <person name="Denning D.W."/>
            <person name="Caddick M."/>
            <person name="Hynes M."/>
            <person name="Paoletti M."/>
            <person name="Fischer R."/>
            <person name="Miller B."/>
            <person name="Dyer P."/>
            <person name="Sachs M.S."/>
            <person name="Osmani S.A."/>
            <person name="Birren B.W."/>
        </authorList>
    </citation>
    <scope>NUCLEOTIDE SEQUENCE [LARGE SCALE GENOMIC DNA]</scope>
    <source>
        <strain evidence="2">FGSC A4 / ATCC 38163 / CBS 112.46 / NRRL 194 / M139</strain>
    </source>
</reference>
<dbReference type="OrthoDB" id="2831558at2759"/>
<dbReference type="KEGG" id="ani:ANIA_10042"/>
<gene>
    <name evidence="1" type="ORF">ANIA_10042</name>
</gene>
<proteinExistence type="predicted"/>
<dbReference type="RefSeq" id="XP_050469295.1">
    <property type="nucleotide sequence ID" value="XM_050611022.1"/>
</dbReference>
<protein>
    <recommendedName>
        <fullName evidence="3">Aminoglycoside phosphotransferase domain-containing protein</fullName>
    </recommendedName>
</protein>
<sequence>MRLGLTLSRSLRMIAHKTGPKMNDTTTSLFGPETTCVRIIKLEGNFNKAFLITMSDGNEVIAKIPCANDGLRTAPFIGFEFRKCMPGVPTNPVGAEYIIMEKACGTELAERWGTMNALERYKIIDGIVKTETELEGMKLPAFGSLFRGILCQRNIHVNFVLESRPNWPHLRWTFKQSSSMS</sequence>
<dbReference type="InterPro" id="IPR051035">
    <property type="entry name" value="Mito_inheritance_9"/>
</dbReference>
<organism evidence="1 2">
    <name type="scientific">Emericella nidulans (strain FGSC A4 / ATCC 38163 / CBS 112.46 / NRRL 194 / M139)</name>
    <name type="common">Aspergillus nidulans</name>
    <dbReference type="NCBI Taxonomy" id="227321"/>
    <lineage>
        <taxon>Eukaryota</taxon>
        <taxon>Fungi</taxon>
        <taxon>Dikarya</taxon>
        <taxon>Ascomycota</taxon>
        <taxon>Pezizomycotina</taxon>
        <taxon>Eurotiomycetes</taxon>
        <taxon>Eurotiomycetidae</taxon>
        <taxon>Eurotiales</taxon>
        <taxon>Aspergillaceae</taxon>
        <taxon>Aspergillus</taxon>
        <taxon>Aspergillus subgen. Nidulantes</taxon>
    </lineage>
</organism>
<dbReference type="Proteomes" id="UP000000560">
    <property type="component" value="Chromosome VIII"/>
</dbReference>
<reference evidence="2" key="2">
    <citation type="journal article" date="2009" name="Fungal Genet. Biol.">
        <title>The 2008 update of the Aspergillus nidulans genome annotation: a community effort.</title>
        <authorList>
            <person name="Wortman J.R."/>
            <person name="Gilsenan J.M."/>
            <person name="Joardar V."/>
            <person name="Deegan J."/>
            <person name="Clutterbuck J."/>
            <person name="Andersen M.R."/>
            <person name="Archer D."/>
            <person name="Bencina M."/>
            <person name="Braus G."/>
            <person name="Coutinho P."/>
            <person name="von Dohren H."/>
            <person name="Doonan J."/>
            <person name="Driessen A.J."/>
            <person name="Durek P."/>
            <person name="Espeso E."/>
            <person name="Fekete E."/>
            <person name="Flipphi M."/>
            <person name="Estrada C.G."/>
            <person name="Geysens S."/>
            <person name="Goldman G."/>
            <person name="de Groot P.W."/>
            <person name="Hansen K."/>
            <person name="Harris S.D."/>
            <person name="Heinekamp T."/>
            <person name="Helmstaedt K."/>
            <person name="Henrissat B."/>
            <person name="Hofmann G."/>
            <person name="Homan T."/>
            <person name="Horio T."/>
            <person name="Horiuchi H."/>
            <person name="James S."/>
            <person name="Jones M."/>
            <person name="Karaffa L."/>
            <person name="Karanyi Z."/>
            <person name="Kato M."/>
            <person name="Keller N."/>
            <person name="Kelly D.E."/>
            <person name="Kiel J.A."/>
            <person name="Kim J.M."/>
            <person name="van der Klei I.J."/>
            <person name="Klis F.M."/>
            <person name="Kovalchuk A."/>
            <person name="Krasevec N."/>
            <person name="Kubicek C.P."/>
            <person name="Liu B."/>
            <person name="Maccabe A."/>
            <person name="Meyer V."/>
            <person name="Mirabito P."/>
            <person name="Miskei M."/>
            <person name="Mos M."/>
            <person name="Mullins J."/>
            <person name="Nelson D.R."/>
            <person name="Nielsen J."/>
            <person name="Oakley B.R."/>
            <person name="Osmani S.A."/>
            <person name="Pakula T."/>
            <person name="Paszewski A."/>
            <person name="Paulsen I."/>
            <person name="Pilsyk S."/>
            <person name="Pocsi I."/>
            <person name="Punt P.J."/>
            <person name="Ram A.F."/>
            <person name="Ren Q."/>
            <person name="Robellet X."/>
            <person name="Robson G."/>
            <person name="Seiboth B."/>
            <person name="van Solingen P."/>
            <person name="Specht T."/>
            <person name="Sun J."/>
            <person name="Taheri-Talesh N."/>
            <person name="Takeshita N."/>
            <person name="Ussery D."/>
            <person name="vanKuyk P.A."/>
            <person name="Visser H."/>
            <person name="van de Vondervoort P.J."/>
            <person name="de Vries R.P."/>
            <person name="Walton J."/>
            <person name="Xiang X."/>
            <person name="Xiong Y."/>
            <person name="Zeng A.P."/>
            <person name="Brandt B.W."/>
            <person name="Cornell M.J."/>
            <person name="van den Hondel C.A."/>
            <person name="Visser J."/>
            <person name="Oliver S.G."/>
            <person name="Turner G."/>
        </authorList>
    </citation>
    <scope>GENOME REANNOTATION</scope>
    <source>
        <strain evidence="2">FGSC A4 / ATCC 38163 / CBS 112.46 / NRRL 194 / M139</strain>
    </source>
</reference>
<accession>C8VUU0</accession>
<name>C8VUU0_EMENI</name>
<dbReference type="InParanoid" id="C8VUU0"/>